<feature type="transmembrane region" description="Helical" evidence="7">
    <location>
        <begin position="380"/>
        <end position="396"/>
    </location>
</feature>
<comment type="subcellular location">
    <subcellularLocation>
        <location evidence="1">Cell membrane</location>
        <topology evidence="1">Multi-pass membrane protein</topology>
    </subcellularLocation>
</comment>
<dbReference type="NCBIfam" id="TIGR03920">
    <property type="entry name" value="T7SS_EccD"/>
    <property type="match status" value="1"/>
</dbReference>
<dbReference type="AlphaFoldDB" id="A0A7D6E2P8"/>
<feature type="transmembrane region" description="Helical" evidence="7">
    <location>
        <begin position="161"/>
        <end position="179"/>
    </location>
</feature>
<dbReference type="Proteomes" id="UP000510682">
    <property type="component" value="Chromosome"/>
</dbReference>
<reference evidence="9" key="2">
    <citation type="submission" date="2020-07" db="EMBL/GenBank/DDBJ databases">
        <authorList>
            <person name="Yu X."/>
        </authorList>
    </citation>
    <scope>NUCLEOTIDE SEQUENCE [LARGE SCALE GENOMIC DNA]</scope>
    <source>
        <strain evidence="9">24T</strain>
    </source>
</reference>
<feature type="transmembrane region" description="Helical" evidence="7">
    <location>
        <begin position="354"/>
        <end position="374"/>
    </location>
</feature>
<dbReference type="GO" id="GO:0005886">
    <property type="term" value="C:plasma membrane"/>
    <property type="evidence" value="ECO:0007669"/>
    <property type="project" value="UniProtKB-SubCell"/>
</dbReference>
<feature type="transmembrane region" description="Helical" evidence="7">
    <location>
        <begin position="474"/>
        <end position="497"/>
    </location>
</feature>
<evidence type="ECO:0000259" key="8">
    <source>
        <dbReference type="Pfam" id="PF19053"/>
    </source>
</evidence>
<protein>
    <submittedName>
        <fullName evidence="9">Type VII secretion integral membrane protein EccD</fullName>
    </submittedName>
</protein>
<evidence type="ECO:0000256" key="7">
    <source>
        <dbReference type="SAM" id="Phobius"/>
    </source>
</evidence>
<comment type="similarity">
    <text evidence="2">Belongs to the EccD/Snm4 family.</text>
</comment>
<keyword evidence="10" id="KW-1185">Reference proteome</keyword>
<feature type="transmembrane region" description="Helical" evidence="7">
    <location>
        <begin position="268"/>
        <end position="292"/>
    </location>
</feature>
<keyword evidence="4 7" id="KW-0812">Transmembrane</keyword>
<keyword evidence="5 7" id="KW-1133">Transmembrane helix</keyword>
<dbReference type="InterPro" id="IPR006707">
    <property type="entry name" value="T7SS_EccD"/>
</dbReference>
<sequence length="500" mass="51892">MTSLVGKVSFPARCAVAVVCGEHLLSQVYPASVPIEVFVDNVVELVHDELKRRGLPGLETGVGYELHKANGVRLDITKTLDELGVEDGATLTLVPATEGESFEPQYESLSTGLARIGKKLFEPVTVQTAAHTALAIVAFVVVTILGLAVRQRIATDSLLPGLVTGGAGLVVAGGALAAWQWWPRRTDMLDGFGWLAVPLVAVGLGASAPGKMGSAHVFIAALAAAVLTCGLATVTRRHIDAAAAVVTMCALGVSVAAPRMWWPIPAQWLGMCTLVILLLVLTLAPTFALWAARIRPPYFGSITGRDLFRRADGMPVDAVSPVSDGTEGGADDAIPDTTPRGAQIAAVAIRANNVLTGICVGAAVALPVAVWATLMPGRDRGTAAAVLGGLFVVIFISRGRAFADKRQAVALVSGAAVAACTGVIKYVVHQASSNEMALLCAAVALTAFAGAGLLASLLVPITRFTPLVRMAAEWVEIAAIIAALPLAAWIGGLFTWVRMR</sequence>
<evidence type="ECO:0000256" key="2">
    <source>
        <dbReference type="ARBA" id="ARBA00006162"/>
    </source>
</evidence>
<proteinExistence type="inferred from homology"/>
<dbReference type="EMBL" id="CP059165">
    <property type="protein sequence ID" value="QLL07446.1"/>
    <property type="molecule type" value="Genomic_DNA"/>
</dbReference>
<accession>A0A7D6E2P8</accession>
<feature type="transmembrane region" description="Helical" evidence="7">
    <location>
        <begin position="241"/>
        <end position="262"/>
    </location>
</feature>
<evidence type="ECO:0000256" key="3">
    <source>
        <dbReference type="ARBA" id="ARBA00022475"/>
    </source>
</evidence>
<evidence type="ECO:0000256" key="6">
    <source>
        <dbReference type="ARBA" id="ARBA00023136"/>
    </source>
</evidence>
<dbReference type="KEGG" id="mgor:H0P51_28080"/>
<evidence type="ECO:0000256" key="5">
    <source>
        <dbReference type="ARBA" id="ARBA00022989"/>
    </source>
</evidence>
<dbReference type="InterPro" id="IPR024962">
    <property type="entry name" value="YukD-like"/>
</dbReference>
<feature type="transmembrane region" description="Helical" evidence="7">
    <location>
        <begin position="215"/>
        <end position="234"/>
    </location>
</feature>
<dbReference type="Pfam" id="PF19053">
    <property type="entry name" value="EccD"/>
    <property type="match status" value="1"/>
</dbReference>
<evidence type="ECO:0000256" key="4">
    <source>
        <dbReference type="ARBA" id="ARBA00022692"/>
    </source>
</evidence>
<feature type="domain" description="EccD-like transmembrane" evidence="8">
    <location>
        <begin position="134"/>
        <end position="498"/>
    </location>
</feature>
<evidence type="ECO:0000313" key="10">
    <source>
        <dbReference type="Proteomes" id="UP000510682"/>
    </source>
</evidence>
<gene>
    <name evidence="9" type="primary">eccD</name>
    <name evidence="9" type="ORF">H0P51_28080</name>
</gene>
<dbReference type="Pfam" id="PF08817">
    <property type="entry name" value="YukD"/>
    <property type="match status" value="1"/>
</dbReference>
<name>A0A7D6E2P8_9MYCO</name>
<dbReference type="RefSeq" id="WP_180916019.1">
    <property type="nucleotide sequence ID" value="NZ_CP059165.1"/>
</dbReference>
<dbReference type="Gene3D" id="3.10.20.90">
    <property type="entry name" value="Phosphatidylinositol 3-kinase Catalytic Subunit, Chain A, domain 1"/>
    <property type="match status" value="1"/>
</dbReference>
<dbReference type="InterPro" id="IPR044049">
    <property type="entry name" value="EccD_transm"/>
</dbReference>
<keyword evidence="3" id="KW-1003">Cell membrane</keyword>
<feature type="transmembrane region" description="Helical" evidence="7">
    <location>
        <begin position="436"/>
        <end position="462"/>
    </location>
</feature>
<organism evidence="9 10">
    <name type="scientific">Mycobacterium vicinigordonae</name>
    <dbReference type="NCBI Taxonomy" id="1719132"/>
    <lineage>
        <taxon>Bacteria</taxon>
        <taxon>Bacillati</taxon>
        <taxon>Actinomycetota</taxon>
        <taxon>Actinomycetes</taxon>
        <taxon>Mycobacteriales</taxon>
        <taxon>Mycobacteriaceae</taxon>
        <taxon>Mycobacterium</taxon>
    </lineage>
</organism>
<evidence type="ECO:0000256" key="1">
    <source>
        <dbReference type="ARBA" id="ARBA00004651"/>
    </source>
</evidence>
<keyword evidence="6 7" id="KW-0472">Membrane</keyword>
<evidence type="ECO:0000313" key="9">
    <source>
        <dbReference type="EMBL" id="QLL07446.1"/>
    </source>
</evidence>
<reference evidence="9" key="1">
    <citation type="submission" date="2020-07" db="EMBL/GenBank/DDBJ databases">
        <title>Description of Mycobacterium gordonae subsp. intergordonae subsp.nov. and Mycobacterium gordonae subsp. gordonae subsp. nov.</title>
        <authorList>
            <person name="Huang H."/>
        </authorList>
    </citation>
    <scope>NUCLEOTIDE SEQUENCE [LARGE SCALE GENOMIC DNA]</scope>
    <source>
        <strain evidence="9">24T</strain>
    </source>
</reference>
<feature type="transmembrane region" description="Helical" evidence="7">
    <location>
        <begin position="128"/>
        <end position="149"/>
    </location>
</feature>